<comment type="caution">
    <text evidence="3">The sequence shown here is derived from an EMBL/GenBank/DDBJ whole genome shotgun (WGS) entry which is preliminary data.</text>
</comment>
<evidence type="ECO:0000313" key="4">
    <source>
        <dbReference type="Proteomes" id="UP001324427"/>
    </source>
</evidence>
<dbReference type="Proteomes" id="UP001324427">
    <property type="component" value="Unassembled WGS sequence"/>
</dbReference>
<dbReference type="InterPro" id="IPR046879">
    <property type="entry name" value="KANL3/Tex30_Abhydrolase"/>
</dbReference>
<feature type="compositionally biased region" description="Basic and acidic residues" evidence="1">
    <location>
        <begin position="25"/>
        <end position="45"/>
    </location>
</feature>
<name>A0AAV9JME4_9PEZI</name>
<dbReference type="EMBL" id="JAVFHQ010000016">
    <property type="protein sequence ID" value="KAK4546180.1"/>
    <property type="molecule type" value="Genomic_DNA"/>
</dbReference>
<evidence type="ECO:0000313" key="3">
    <source>
        <dbReference type="EMBL" id="KAK4546180.1"/>
    </source>
</evidence>
<keyword evidence="4" id="KW-1185">Reference proteome</keyword>
<dbReference type="Pfam" id="PF20408">
    <property type="entry name" value="Abhydrolase_11"/>
    <property type="match status" value="1"/>
</dbReference>
<organism evidence="3 4">
    <name type="scientific">Oleoguttula mirabilis</name>
    <dbReference type="NCBI Taxonomy" id="1507867"/>
    <lineage>
        <taxon>Eukaryota</taxon>
        <taxon>Fungi</taxon>
        <taxon>Dikarya</taxon>
        <taxon>Ascomycota</taxon>
        <taxon>Pezizomycotina</taxon>
        <taxon>Dothideomycetes</taxon>
        <taxon>Dothideomycetidae</taxon>
        <taxon>Mycosphaerellales</taxon>
        <taxon>Teratosphaeriaceae</taxon>
        <taxon>Oleoguttula</taxon>
    </lineage>
</organism>
<evidence type="ECO:0000256" key="1">
    <source>
        <dbReference type="SAM" id="MobiDB-lite"/>
    </source>
</evidence>
<reference evidence="3 4" key="1">
    <citation type="submission" date="2021-11" db="EMBL/GenBank/DDBJ databases">
        <title>Black yeast isolated from Biological Soil Crust.</title>
        <authorList>
            <person name="Kurbessoian T."/>
        </authorList>
    </citation>
    <scope>NUCLEOTIDE SEQUENCE [LARGE SCALE GENOMIC DNA]</scope>
    <source>
        <strain evidence="3 4">CCFEE 5522</strain>
    </source>
</reference>
<evidence type="ECO:0000259" key="2">
    <source>
        <dbReference type="Pfam" id="PF20408"/>
    </source>
</evidence>
<gene>
    <name evidence="3" type="ORF">LTR36_002317</name>
</gene>
<feature type="domain" description="KANL3/Tex30 alpha/beta hydrolase-like" evidence="2">
    <location>
        <begin position="124"/>
        <end position="242"/>
    </location>
</feature>
<dbReference type="InterPro" id="IPR029058">
    <property type="entry name" value="AB_hydrolase_fold"/>
</dbReference>
<protein>
    <recommendedName>
        <fullName evidence="2">KANL3/Tex30 alpha/beta hydrolase-like domain-containing protein</fullName>
    </recommendedName>
</protein>
<dbReference type="SUPFAM" id="SSF53474">
    <property type="entry name" value="alpha/beta-Hydrolases"/>
    <property type="match status" value="1"/>
</dbReference>
<dbReference type="PANTHER" id="PTHR13136:SF11">
    <property type="entry name" value="TESTIS-EXPRESSED PROTEIN 30"/>
    <property type="match status" value="1"/>
</dbReference>
<accession>A0AAV9JME4</accession>
<feature type="region of interest" description="Disordered" evidence="1">
    <location>
        <begin position="1"/>
        <end position="60"/>
    </location>
</feature>
<dbReference type="AlphaFoldDB" id="A0AAV9JME4"/>
<sequence length="305" mass="33392">MPKKRKSVKRSPQPAVEDEVVNQSAHDEQQDGNRGDGETSARNDNDETAPEQQEVEHFEFPFNNKSIVCERRGKSGQPSLIWTHGAGGGLEAPATKDFADGFAEKAGIVSFKGAMNLVSRTKAFHAVVEHESFDAALGGRSMGARAACIAATQEDRTTKAVVLVSFPLVGGKKQDSREQILLDLPDDIDVLFISGSKDSMCDLEQLADVTARMEAHSWLVTIDAADHGMNWKGKAKDSAQEMRRMTGALAADWLDHRDSNKRHCLVSYDEDAGKISCDGWQEGERVAEKAVDETAPPAKKRRKTK</sequence>
<dbReference type="InterPro" id="IPR026555">
    <property type="entry name" value="NSL3/Tex30"/>
</dbReference>
<dbReference type="PANTHER" id="PTHR13136">
    <property type="entry name" value="TESTIS DEVELOPMENT PROTEIN PRTD"/>
    <property type="match status" value="1"/>
</dbReference>
<proteinExistence type="predicted"/>
<dbReference type="Gene3D" id="3.40.50.1820">
    <property type="entry name" value="alpha/beta hydrolase"/>
    <property type="match status" value="1"/>
</dbReference>